<gene>
    <name evidence="3" type="ORF">DFJ69_5763</name>
</gene>
<dbReference type="RefSeq" id="WP_116025410.1">
    <property type="nucleotide sequence ID" value="NZ_QTTT01000001.1"/>
</dbReference>
<evidence type="ECO:0000313" key="4">
    <source>
        <dbReference type="Proteomes" id="UP000256661"/>
    </source>
</evidence>
<dbReference type="Proteomes" id="UP000256661">
    <property type="component" value="Unassembled WGS sequence"/>
</dbReference>
<protein>
    <recommendedName>
        <fullName evidence="2">HTH cro/C1-type domain-containing protein</fullName>
    </recommendedName>
</protein>
<dbReference type="PROSITE" id="PS50943">
    <property type="entry name" value="HTH_CROC1"/>
    <property type="match status" value="1"/>
</dbReference>
<dbReference type="GO" id="GO:0003677">
    <property type="term" value="F:DNA binding"/>
    <property type="evidence" value="ECO:0007669"/>
    <property type="project" value="InterPro"/>
</dbReference>
<comment type="caution">
    <text evidence="3">The sequence shown here is derived from an EMBL/GenBank/DDBJ whole genome shotgun (WGS) entry which is preliminary data.</text>
</comment>
<keyword evidence="4" id="KW-1185">Reference proteome</keyword>
<reference evidence="3 4" key="1">
    <citation type="submission" date="2018-08" db="EMBL/GenBank/DDBJ databases">
        <title>Sequencing the genomes of 1000 actinobacteria strains.</title>
        <authorList>
            <person name="Klenk H.-P."/>
        </authorList>
    </citation>
    <scope>NUCLEOTIDE SEQUENCE [LARGE SCALE GENOMIC DNA]</scope>
    <source>
        <strain evidence="3 4">DSM 43927</strain>
    </source>
</reference>
<dbReference type="InterPro" id="IPR001387">
    <property type="entry name" value="Cro/C1-type_HTH"/>
</dbReference>
<evidence type="ECO:0000259" key="2">
    <source>
        <dbReference type="PROSITE" id="PS50943"/>
    </source>
</evidence>
<proteinExistence type="predicted"/>
<dbReference type="InterPro" id="IPR010982">
    <property type="entry name" value="Lambda_DNA-bd_dom_sf"/>
</dbReference>
<accession>A0A3D9T6D0</accession>
<evidence type="ECO:0000256" key="1">
    <source>
        <dbReference type="SAM" id="MobiDB-lite"/>
    </source>
</evidence>
<sequence length="175" mass="19701">MEKRGDRTNYPDAAWERLGHLLVARRTQIDPSFRSREKFAAETGLNSRLIYDIERAARRGFRDTTLNAIANAYQVTPDAIRQALEDPSTTELPGSASKRANDTPQPSWRQPPDDLPDDVLWEGLPQPVMQVWHIEGLTVAERQLLAVTVGHFLDRRANPVRRSTAAGDDETWAAS</sequence>
<dbReference type="Gene3D" id="1.10.260.40">
    <property type="entry name" value="lambda repressor-like DNA-binding domains"/>
    <property type="match status" value="1"/>
</dbReference>
<dbReference type="SUPFAM" id="SSF47413">
    <property type="entry name" value="lambda repressor-like DNA-binding domains"/>
    <property type="match status" value="1"/>
</dbReference>
<dbReference type="OrthoDB" id="3539637at2"/>
<organism evidence="3 4">
    <name type="scientific">Thermomonospora umbrina</name>
    <dbReference type="NCBI Taxonomy" id="111806"/>
    <lineage>
        <taxon>Bacteria</taxon>
        <taxon>Bacillati</taxon>
        <taxon>Actinomycetota</taxon>
        <taxon>Actinomycetes</taxon>
        <taxon>Streptosporangiales</taxon>
        <taxon>Thermomonosporaceae</taxon>
        <taxon>Thermomonospora</taxon>
    </lineage>
</organism>
<name>A0A3D9T6D0_9ACTN</name>
<feature type="domain" description="HTH cro/C1-type" evidence="2">
    <location>
        <begin position="35"/>
        <end position="80"/>
    </location>
</feature>
<dbReference type="EMBL" id="QTTT01000001">
    <property type="protein sequence ID" value="REF00235.1"/>
    <property type="molecule type" value="Genomic_DNA"/>
</dbReference>
<dbReference type="AlphaFoldDB" id="A0A3D9T6D0"/>
<evidence type="ECO:0000313" key="3">
    <source>
        <dbReference type="EMBL" id="REF00235.1"/>
    </source>
</evidence>
<feature type="region of interest" description="Disordered" evidence="1">
    <location>
        <begin position="81"/>
        <end position="116"/>
    </location>
</feature>